<dbReference type="EMBL" id="RHHB01000011">
    <property type="protein sequence ID" value="RNB50084.1"/>
    <property type="molecule type" value="Genomic_DNA"/>
</dbReference>
<reference evidence="1 2" key="1">
    <citation type="submission" date="2018-10" db="EMBL/GenBank/DDBJ databases">
        <title>Isolation, diversity and antibacterial activity of antinobacteria from the wheat rhizosphere soil.</title>
        <authorList>
            <person name="Sun T."/>
        </authorList>
    </citation>
    <scope>NUCLEOTIDE SEQUENCE [LARGE SCALE GENOMIC DNA]</scope>
    <source>
        <strain evidence="1 2">SJ-23</strain>
    </source>
</reference>
<evidence type="ECO:0000313" key="2">
    <source>
        <dbReference type="Proteomes" id="UP000275048"/>
    </source>
</evidence>
<keyword evidence="2" id="KW-1185">Reference proteome</keyword>
<name>A0A3M8AFU2_9MICO</name>
<sequence length="66" mass="7394">MTVVVVYYFTSWVTYGTEICASFAPEYKDTARDTSRALPSSSAFMLALFTFVFRTVQCGPHPVESL</sequence>
<comment type="caution">
    <text evidence="1">The sequence shown here is derived from an EMBL/GenBank/DDBJ whole genome shotgun (WGS) entry which is preliminary data.</text>
</comment>
<gene>
    <name evidence="1" type="ORF">EDM22_08280</name>
</gene>
<evidence type="ECO:0000313" key="1">
    <source>
        <dbReference type="EMBL" id="RNB50084.1"/>
    </source>
</evidence>
<organism evidence="1 2">
    <name type="scientific">Agromyces tardus</name>
    <dbReference type="NCBI Taxonomy" id="2583849"/>
    <lineage>
        <taxon>Bacteria</taxon>
        <taxon>Bacillati</taxon>
        <taxon>Actinomycetota</taxon>
        <taxon>Actinomycetes</taxon>
        <taxon>Micrococcales</taxon>
        <taxon>Microbacteriaceae</taxon>
        <taxon>Agromyces</taxon>
    </lineage>
</organism>
<dbReference type="Proteomes" id="UP000275048">
    <property type="component" value="Unassembled WGS sequence"/>
</dbReference>
<dbReference type="AlphaFoldDB" id="A0A3M8AFU2"/>
<protein>
    <submittedName>
        <fullName evidence="1">Uncharacterized protein</fullName>
    </submittedName>
</protein>
<accession>A0A3M8AFU2</accession>
<proteinExistence type="predicted"/>